<feature type="compositionally biased region" description="Basic and acidic residues" evidence="1">
    <location>
        <begin position="352"/>
        <end position="361"/>
    </location>
</feature>
<evidence type="ECO:0000313" key="3">
    <source>
        <dbReference type="EnsemblMetazoa" id="AATE000282-PA.1"/>
    </source>
</evidence>
<dbReference type="AlphaFoldDB" id="A0A182IJE3"/>
<reference evidence="3" key="1">
    <citation type="submission" date="2022-08" db="UniProtKB">
        <authorList>
            <consortium name="EnsemblMetazoa"/>
        </authorList>
    </citation>
    <scope>IDENTIFICATION</scope>
    <source>
        <strain evidence="3">EBRO</strain>
    </source>
</reference>
<dbReference type="VEuPathDB" id="VectorBase:AATE000282"/>
<dbReference type="EnsemblMetazoa" id="AATE000282-RA">
    <property type="protein sequence ID" value="AATE000282-PA.1"/>
    <property type="gene ID" value="AATE000282"/>
</dbReference>
<protein>
    <recommendedName>
        <fullName evidence="4">Peptidase S1 domain-containing protein</fullName>
    </recommendedName>
</protein>
<evidence type="ECO:0000256" key="2">
    <source>
        <dbReference type="SAM" id="SignalP"/>
    </source>
</evidence>
<organism evidence="3">
    <name type="scientific">Anopheles atroparvus</name>
    <name type="common">European mosquito</name>
    <dbReference type="NCBI Taxonomy" id="41427"/>
    <lineage>
        <taxon>Eukaryota</taxon>
        <taxon>Metazoa</taxon>
        <taxon>Ecdysozoa</taxon>
        <taxon>Arthropoda</taxon>
        <taxon>Hexapoda</taxon>
        <taxon>Insecta</taxon>
        <taxon>Pterygota</taxon>
        <taxon>Neoptera</taxon>
        <taxon>Endopterygota</taxon>
        <taxon>Diptera</taxon>
        <taxon>Nematocera</taxon>
        <taxon>Culicoidea</taxon>
        <taxon>Culicidae</taxon>
        <taxon>Anophelinae</taxon>
        <taxon>Anopheles</taxon>
    </lineage>
</organism>
<keyword evidence="2" id="KW-0732">Signal</keyword>
<accession>A0A182IJE3</accession>
<evidence type="ECO:0008006" key="4">
    <source>
        <dbReference type="Google" id="ProtNLM"/>
    </source>
</evidence>
<feature type="region of interest" description="Disordered" evidence="1">
    <location>
        <begin position="35"/>
        <end position="71"/>
    </location>
</feature>
<proteinExistence type="predicted"/>
<name>A0A182IJE3_ANOAO</name>
<feature type="region of interest" description="Disordered" evidence="1">
    <location>
        <begin position="312"/>
        <end position="368"/>
    </location>
</feature>
<evidence type="ECO:0000256" key="1">
    <source>
        <dbReference type="SAM" id="MobiDB-lite"/>
    </source>
</evidence>
<sequence>MNCTVIQLLFLVAFAGCLSFSTPNETNVTDAALNETGPESFTTDGWLPLTEEESSTPLSQETVTDDGEPTENWSVFEEESTSETSEDVFLREGQLLSTDEPTSTSMEALYSDEYLIEPRLRIERSPYSAELYMEDEFGLEFLCAGYWLREDVLLIRADCWPENVKDLNTEDRSVAEVYENEKLNLRILWLLDGQEGEWPSHFVNIRDESPSLEHCALYVMLEDDALFEKWTWSTKPIAFRRASGPCGYGQFCLRVRPSSPNGRDYALVCEQSLVGMLNVERTKLERVFGRVSLLDVTHAKQWIEQVLEELEGGLPDDDFNDAKHDEEEEEEEHDDQIEDEAEDQEYEEEKIEENHEEERVGPPRHLGSPCPNLPNPVIMDLPVARTVIAIAVTSLHKFALSLRVGPPPPVAVPPLPGRMLSFRSATDRPLGQRQQVCRCGPQSIEMFALLRRRSSVASVSALPLTELITNVGRRSVRGR</sequence>
<feature type="chain" id="PRO_5043601709" description="Peptidase S1 domain-containing protein" evidence="2">
    <location>
        <begin position="20"/>
        <end position="479"/>
    </location>
</feature>
<feature type="signal peptide" evidence="2">
    <location>
        <begin position="1"/>
        <end position="19"/>
    </location>
</feature>
<feature type="compositionally biased region" description="Acidic residues" evidence="1">
    <location>
        <begin position="326"/>
        <end position="351"/>
    </location>
</feature>